<dbReference type="Proteomes" id="UP001179952">
    <property type="component" value="Unassembled WGS sequence"/>
</dbReference>
<dbReference type="GO" id="GO:0061630">
    <property type="term" value="F:ubiquitin protein ligase activity"/>
    <property type="evidence" value="ECO:0007669"/>
    <property type="project" value="UniProtKB-EC"/>
</dbReference>
<dbReference type="Gene3D" id="3.30.40.10">
    <property type="entry name" value="Zinc/RING finger domain, C3HC4 (zinc finger)"/>
    <property type="match status" value="1"/>
</dbReference>
<dbReference type="Pfam" id="PF14369">
    <property type="entry name" value="Zn_ribbon_19"/>
    <property type="match status" value="1"/>
</dbReference>
<dbReference type="InterPro" id="IPR039525">
    <property type="entry name" value="RNF126-like_zinc-ribbon"/>
</dbReference>
<dbReference type="InterPro" id="IPR013083">
    <property type="entry name" value="Znf_RING/FYVE/PHD"/>
</dbReference>
<protein>
    <recommendedName>
        <fullName evidence="2">RING-type E3 ubiquitin transferase</fullName>
        <ecNumber evidence="2">2.3.2.27</ecNumber>
    </recommendedName>
</protein>
<keyword evidence="12" id="KW-1185">Reference proteome</keyword>
<dbReference type="PANTHER" id="PTHR15710">
    <property type="entry name" value="E3 UBIQUITIN-PROTEIN LIGASE PRAJA"/>
    <property type="match status" value="1"/>
</dbReference>
<evidence type="ECO:0000256" key="5">
    <source>
        <dbReference type="ARBA" id="ARBA00022771"/>
    </source>
</evidence>
<dbReference type="PROSITE" id="PS50089">
    <property type="entry name" value="ZF_RING_2"/>
    <property type="match status" value="1"/>
</dbReference>
<gene>
    <name evidence="11" type="ORF">QJS04_geneDACA003466</name>
</gene>
<evidence type="ECO:0000256" key="6">
    <source>
        <dbReference type="ARBA" id="ARBA00022786"/>
    </source>
</evidence>
<reference evidence="11" key="1">
    <citation type="journal article" date="2023" name="Nat. Commun.">
        <title>Diploid and tetraploid genomes of Acorus and the evolution of monocots.</title>
        <authorList>
            <person name="Ma L."/>
            <person name="Liu K.W."/>
            <person name="Li Z."/>
            <person name="Hsiao Y.Y."/>
            <person name="Qi Y."/>
            <person name="Fu T."/>
            <person name="Tang G.D."/>
            <person name="Zhang D."/>
            <person name="Sun W.H."/>
            <person name="Liu D.K."/>
            <person name="Li Y."/>
            <person name="Chen G.Z."/>
            <person name="Liu X.D."/>
            <person name="Liao X.Y."/>
            <person name="Jiang Y.T."/>
            <person name="Yu X."/>
            <person name="Hao Y."/>
            <person name="Huang J."/>
            <person name="Zhao X.W."/>
            <person name="Ke S."/>
            <person name="Chen Y.Y."/>
            <person name="Wu W.L."/>
            <person name="Hsu J.L."/>
            <person name="Lin Y.F."/>
            <person name="Huang M.D."/>
            <person name="Li C.Y."/>
            <person name="Huang L."/>
            <person name="Wang Z.W."/>
            <person name="Zhao X."/>
            <person name="Zhong W.Y."/>
            <person name="Peng D.H."/>
            <person name="Ahmad S."/>
            <person name="Lan S."/>
            <person name="Zhang J.S."/>
            <person name="Tsai W.C."/>
            <person name="Van de Peer Y."/>
            <person name="Liu Z.J."/>
        </authorList>
    </citation>
    <scope>NUCLEOTIDE SEQUENCE</scope>
    <source>
        <strain evidence="11">SCP</strain>
    </source>
</reference>
<name>A0AAV9BQ55_ACOGR</name>
<dbReference type="GO" id="GO:0005737">
    <property type="term" value="C:cytoplasm"/>
    <property type="evidence" value="ECO:0007669"/>
    <property type="project" value="TreeGrafter"/>
</dbReference>
<dbReference type="SUPFAM" id="SSF57850">
    <property type="entry name" value="RING/U-box"/>
    <property type="match status" value="1"/>
</dbReference>
<evidence type="ECO:0000256" key="8">
    <source>
        <dbReference type="PROSITE-ProRule" id="PRU00175"/>
    </source>
</evidence>
<accession>A0AAV9BQ55</accession>
<dbReference type="CDD" id="cd16454">
    <property type="entry name" value="RING-H2_PA-TM-RING"/>
    <property type="match status" value="1"/>
</dbReference>
<keyword evidence="6" id="KW-0833">Ubl conjugation pathway</keyword>
<dbReference type="Pfam" id="PF13639">
    <property type="entry name" value="zf-RING_2"/>
    <property type="match status" value="1"/>
</dbReference>
<feature type="region of interest" description="Disordered" evidence="9">
    <location>
        <begin position="286"/>
        <end position="351"/>
    </location>
</feature>
<evidence type="ECO:0000256" key="1">
    <source>
        <dbReference type="ARBA" id="ARBA00000900"/>
    </source>
</evidence>
<comment type="catalytic activity">
    <reaction evidence="1">
        <text>S-ubiquitinyl-[E2 ubiquitin-conjugating enzyme]-L-cysteine + [acceptor protein]-L-lysine = [E2 ubiquitin-conjugating enzyme]-L-cysteine + N(6)-ubiquitinyl-[acceptor protein]-L-lysine.</text>
        <dbReference type="EC" id="2.3.2.27"/>
    </reaction>
</comment>
<feature type="compositionally biased region" description="Low complexity" evidence="9">
    <location>
        <begin position="335"/>
        <end position="351"/>
    </location>
</feature>
<dbReference type="EC" id="2.3.2.27" evidence="2"/>
<keyword evidence="5 8" id="KW-0863">Zinc-finger</keyword>
<reference evidence="11" key="2">
    <citation type="submission" date="2023-06" db="EMBL/GenBank/DDBJ databases">
        <authorList>
            <person name="Ma L."/>
            <person name="Liu K.-W."/>
            <person name="Li Z."/>
            <person name="Hsiao Y.-Y."/>
            <person name="Qi Y."/>
            <person name="Fu T."/>
            <person name="Tang G."/>
            <person name="Zhang D."/>
            <person name="Sun W.-H."/>
            <person name="Liu D.-K."/>
            <person name="Li Y."/>
            <person name="Chen G.-Z."/>
            <person name="Liu X.-D."/>
            <person name="Liao X.-Y."/>
            <person name="Jiang Y.-T."/>
            <person name="Yu X."/>
            <person name="Hao Y."/>
            <person name="Huang J."/>
            <person name="Zhao X.-W."/>
            <person name="Ke S."/>
            <person name="Chen Y.-Y."/>
            <person name="Wu W.-L."/>
            <person name="Hsu J.-L."/>
            <person name="Lin Y.-F."/>
            <person name="Huang M.-D."/>
            <person name="Li C.-Y."/>
            <person name="Huang L."/>
            <person name="Wang Z.-W."/>
            <person name="Zhao X."/>
            <person name="Zhong W.-Y."/>
            <person name="Peng D.-H."/>
            <person name="Ahmad S."/>
            <person name="Lan S."/>
            <person name="Zhang J.-S."/>
            <person name="Tsai W.-C."/>
            <person name="Van De Peer Y."/>
            <person name="Liu Z.-J."/>
        </authorList>
    </citation>
    <scope>NUCLEOTIDE SEQUENCE</scope>
    <source>
        <strain evidence="11">SCP</strain>
        <tissue evidence="11">Leaves</tissue>
    </source>
</reference>
<proteinExistence type="predicted"/>
<evidence type="ECO:0000259" key="10">
    <source>
        <dbReference type="PROSITE" id="PS50089"/>
    </source>
</evidence>
<evidence type="ECO:0000256" key="2">
    <source>
        <dbReference type="ARBA" id="ARBA00012483"/>
    </source>
</evidence>
<keyword evidence="7" id="KW-0862">Zinc</keyword>
<feature type="domain" description="RING-type" evidence="10">
    <location>
        <begin position="235"/>
        <end position="276"/>
    </location>
</feature>
<dbReference type="GO" id="GO:0008270">
    <property type="term" value="F:zinc ion binding"/>
    <property type="evidence" value="ECO:0007669"/>
    <property type="project" value="UniProtKB-KW"/>
</dbReference>
<evidence type="ECO:0000313" key="12">
    <source>
        <dbReference type="Proteomes" id="UP001179952"/>
    </source>
</evidence>
<dbReference type="EMBL" id="JAUJYN010000002">
    <property type="protein sequence ID" value="KAK1278257.1"/>
    <property type="molecule type" value="Genomic_DNA"/>
</dbReference>
<evidence type="ECO:0000313" key="11">
    <source>
        <dbReference type="EMBL" id="KAK1278257.1"/>
    </source>
</evidence>
<evidence type="ECO:0000256" key="9">
    <source>
        <dbReference type="SAM" id="MobiDB-lite"/>
    </source>
</evidence>
<dbReference type="SMART" id="SM00184">
    <property type="entry name" value="RING"/>
    <property type="match status" value="1"/>
</dbReference>
<evidence type="ECO:0000256" key="4">
    <source>
        <dbReference type="ARBA" id="ARBA00022723"/>
    </source>
</evidence>
<feature type="region of interest" description="Disordered" evidence="9">
    <location>
        <begin position="86"/>
        <end position="105"/>
    </location>
</feature>
<sequence>MDETLVSNYWCHMCTEWVNPIMEAEIKCPLCHSGFIEAMEGQRPSDNNHNNADDDDSDANIFGELGSDRSVSLWAPILLGMMGGPMRHRRRHRRGDSEASEASDTELGRDWDLESILRRRQRRLAALQLIRSLREGRAEDSENLEAEGERRSERVILINPFDQTIILEGSVDQSHDSRDDGAPSGSFGDYFLGSSLDQLLQHLSENDPNRYGTPPARKEAVEALPTVKIDGGLSCSVCLEDFEAGGEAKVMPCNHKFHSGCILPWLELHSSCPVCRFQLPSEGLKEASNGSSVNGGDNRSESGVGGGGNGGRRSLPWPFNGLLSLLGSQGDGEGENSSSSSSSSSSNPDEN</sequence>
<comment type="caution">
    <text evidence="11">The sequence shown here is derived from an EMBL/GenBank/DDBJ whole genome shotgun (WGS) entry which is preliminary data.</text>
</comment>
<dbReference type="FunFam" id="3.30.40.10:FF:000022">
    <property type="entry name" value="E3 ubiquitin-protein ligase RING1-like"/>
    <property type="match status" value="1"/>
</dbReference>
<dbReference type="PANTHER" id="PTHR15710:SF22">
    <property type="entry name" value="RING-TYPE E3 UBIQUITIN TRANSFERASE"/>
    <property type="match status" value="1"/>
</dbReference>
<dbReference type="GO" id="GO:0016567">
    <property type="term" value="P:protein ubiquitination"/>
    <property type="evidence" value="ECO:0007669"/>
    <property type="project" value="TreeGrafter"/>
</dbReference>
<dbReference type="InterPro" id="IPR001841">
    <property type="entry name" value="Znf_RING"/>
</dbReference>
<feature type="region of interest" description="Disordered" evidence="9">
    <location>
        <begin position="42"/>
        <end position="61"/>
    </location>
</feature>
<dbReference type="AlphaFoldDB" id="A0AAV9BQ55"/>
<organism evidence="11 12">
    <name type="scientific">Acorus gramineus</name>
    <name type="common">Dwarf sweet flag</name>
    <dbReference type="NCBI Taxonomy" id="55184"/>
    <lineage>
        <taxon>Eukaryota</taxon>
        <taxon>Viridiplantae</taxon>
        <taxon>Streptophyta</taxon>
        <taxon>Embryophyta</taxon>
        <taxon>Tracheophyta</taxon>
        <taxon>Spermatophyta</taxon>
        <taxon>Magnoliopsida</taxon>
        <taxon>Liliopsida</taxon>
        <taxon>Acoraceae</taxon>
        <taxon>Acorus</taxon>
    </lineage>
</organism>
<keyword evidence="3" id="KW-0808">Transferase</keyword>
<evidence type="ECO:0000256" key="7">
    <source>
        <dbReference type="ARBA" id="ARBA00022833"/>
    </source>
</evidence>
<evidence type="ECO:0000256" key="3">
    <source>
        <dbReference type="ARBA" id="ARBA00022679"/>
    </source>
</evidence>
<keyword evidence="4" id="KW-0479">Metal-binding</keyword>